<comment type="caution">
    <text evidence="1">The sequence shown here is derived from an EMBL/GenBank/DDBJ whole genome shotgun (WGS) entry which is preliminary data.</text>
</comment>
<proteinExistence type="predicted"/>
<dbReference type="EMBL" id="JAIWYP010000015">
    <property type="protein sequence ID" value="KAH3700565.1"/>
    <property type="molecule type" value="Genomic_DNA"/>
</dbReference>
<keyword evidence="2" id="KW-1185">Reference proteome</keyword>
<name>A0A9D3YKK1_DREPO</name>
<reference evidence="1" key="1">
    <citation type="journal article" date="2019" name="bioRxiv">
        <title>The Genome of the Zebra Mussel, Dreissena polymorpha: A Resource for Invasive Species Research.</title>
        <authorList>
            <person name="McCartney M.A."/>
            <person name="Auch B."/>
            <person name="Kono T."/>
            <person name="Mallez S."/>
            <person name="Zhang Y."/>
            <person name="Obille A."/>
            <person name="Becker A."/>
            <person name="Abrahante J.E."/>
            <person name="Garbe J."/>
            <person name="Badalamenti J.P."/>
            <person name="Herman A."/>
            <person name="Mangelson H."/>
            <person name="Liachko I."/>
            <person name="Sullivan S."/>
            <person name="Sone E.D."/>
            <person name="Koren S."/>
            <person name="Silverstein K.A.T."/>
            <person name="Beckman K.B."/>
            <person name="Gohl D.M."/>
        </authorList>
    </citation>
    <scope>NUCLEOTIDE SEQUENCE</scope>
    <source>
        <strain evidence="1">Duluth1</strain>
        <tissue evidence="1">Whole animal</tissue>
    </source>
</reference>
<dbReference type="Proteomes" id="UP000828390">
    <property type="component" value="Unassembled WGS sequence"/>
</dbReference>
<gene>
    <name evidence="1" type="ORF">DPMN_075544</name>
</gene>
<evidence type="ECO:0000313" key="2">
    <source>
        <dbReference type="Proteomes" id="UP000828390"/>
    </source>
</evidence>
<evidence type="ECO:0000313" key="1">
    <source>
        <dbReference type="EMBL" id="KAH3700565.1"/>
    </source>
</evidence>
<dbReference type="AlphaFoldDB" id="A0A9D3YKK1"/>
<sequence length="51" mass="6120">MQKTRPGASCEVVRRYNPEQKTVWRSGRSNTDYNIHRRNWRDCVVRTPVSK</sequence>
<protein>
    <submittedName>
        <fullName evidence="1">Uncharacterized protein</fullName>
    </submittedName>
</protein>
<accession>A0A9D3YKK1</accession>
<organism evidence="1 2">
    <name type="scientific">Dreissena polymorpha</name>
    <name type="common">Zebra mussel</name>
    <name type="synonym">Mytilus polymorpha</name>
    <dbReference type="NCBI Taxonomy" id="45954"/>
    <lineage>
        <taxon>Eukaryota</taxon>
        <taxon>Metazoa</taxon>
        <taxon>Spiralia</taxon>
        <taxon>Lophotrochozoa</taxon>
        <taxon>Mollusca</taxon>
        <taxon>Bivalvia</taxon>
        <taxon>Autobranchia</taxon>
        <taxon>Heteroconchia</taxon>
        <taxon>Euheterodonta</taxon>
        <taxon>Imparidentia</taxon>
        <taxon>Neoheterodontei</taxon>
        <taxon>Myida</taxon>
        <taxon>Dreissenoidea</taxon>
        <taxon>Dreissenidae</taxon>
        <taxon>Dreissena</taxon>
    </lineage>
</organism>
<reference evidence="1" key="2">
    <citation type="submission" date="2020-11" db="EMBL/GenBank/DDBJ databases">
        <authorList>
            <person name="McCartney M.A."/>
            <person name="Auch B."/>
            <person name="Kono T."/>
            <person name="Mallez S."/>
            <person name="Becker A."/>
            <person name="Gohl D.M."/>
            <person name="Silverstein K.A.T."/>
            <person name="Koren S."/>
            <person name="Bechman K.B."/>
            <person name="Herman A."/>
            <person name="Abrahante J.E."/>
            <person name="Garbe J."/>
        </authorList>
    </citation>
    <scope>NUCLEOTIDE SEQUENCE</scope>
    <source>
        <strain evidence="1">Duluth1</strain>
        <tissue evidence="1">Whole animal</tissue>
    </source>
</reference>